<dbReference type="Proteomes" id="UP000035955">
    <property type="component" value="Unassembled WGS sequence"/>
</dbReference>
<accession>A0A0J6SGR7</accession>
<protein>
    <submittedName>
        <fullName evidence="1">Uncharacterized protein</fullName>
    </submittedName>
</protein>
<comment type="caution">
    <text evidence="1">The sequence shown here is derived from an EMBL/GenBank/DDBJ whole genome shotgun (WGS) entry which is preliminary data.</text>
</comment>
<organism evidence="1 2">
    <name type="scientific">Methylobacterium variabile</name>
    <dbReference type="NCBI Taxonomy" id="298794"/>
    <lineage>
        <taxon>Bacteria</taxon>
        <taxon>Pseudomonadati</taxon>
        <taxon>Pseudomonadota</taxon>
        <taxon>Alphaproteobacteria</taxon>
        <taxon>Hyphomicrobiales</taxon>
        <taxon>Methylobacteriaceae</taxon>
        <taxon>Methylobacterium</taxon>
    </lineage>
</organism>
<dbReference type="AlphaFoldDB" id="A0A0J6SGR7"/>
<dbReference type="RefSeq" id="WP_048446639.1">
    <property type="nucleotide sequence ID" value="NZ_LABY01000173.1"/>
</dbReference>
<gene>
    <name evidence="1" type="ORF">VQ02_23460</name>
</gene>
<sequence length="122" mass="13482">MTEEEIAMIAAAPDHAGHALRPESYPLLMDYEMDAVIPAKDGRPWRKACPDCLFRTCDPQNVGQGYQRSIRLSDPARDGLFYCTHRTDAGEHRVCACYAACRHGEFGSAERASLQPEGAPDV</sequence>
<keyword evidence="2" id="KW-1185">Reference proteome</keyword>
<proteinExistence type="predicted"/>
<dbReference type="OrthoDB" id="9879455at2"/>
<dbReference type="PATRIC" id="fig|298794.3.peg.2208"/>
<evidence type="ECO:0000313" key="2">
    <source>
        <dbReference type="Proteomes" id="UP000035955"/>
    </source>
</evidence>
<evidence type="ECO:0000313" key="1">
    <source>
        <dbReference type="EMBL" id="KMO32508.1"/>
    </source>
</evidence>
<dbReference type="EMBL" id="LABY01000173">
    <property type="protein sequence ID" value="KMO32508.1"/>
    <property type="molecule type" value="Genomic_DNA"/>
</dbReference>
<name>A0A0J6SGR7_9HYPH</name>
<reference evidence="1 2" key="1">
    <citation type="submission" date="2015-03" db="EMBL/GenBank/DDBJ databases">
        <title>Genome sequencing of Methylobacterium variabile DSM 16961.</title>
        <authorList>
            <person name="Chaudhry V."/>
            <person name="Patil P.B."/>
        </authorList>
    </citation>
    <scope>NUCLEOTIDE SEQUENCE [LARGE SCALE GENOMIC DNA]</scope>
    <source>
        <strain evidence="1 2">DSM 16961</strain>
    </source>
</reference>